<dbReference type="InterPro" id="IPR032816">
    <property type="entry name" value="VTT_dom"/>
</dbReference>
<keyword evidence="10" id="KW-1185">Reference proteome</keyword>
<evidence type="ECO:0000259" key="8">
    <source>
        <dbReference type="Pfam" id="PF09335"/>
    </source>
</evidence>
<comment type="caution">
    <text evidence="9">The sequence shown here is derived from an EMBL/GenBank/DDBJ whole genome shotgun (WGS) entry which is preliminary data.</text>
</comment>
<dbReference type="Proteomes" id="UP000708148">
    <property type="component" value="Unassembled WGS sequence"/>
</dbReference>
<dbReference type="PANTHER" id="PTHR12677">
    <property type="entry name" value="GOLGI APPARATUS MEMBRANE PROTEIN TVP38-RELATED"/>
    <property type="match status" value="1"/>
</dbReference>
<keyword evidence="4 7" id="KW-1133">Transmembrane helix</keyword>
<feature type="transmembrane region" description="Helical" evidence="7">
    <location>
        <begin position="227"/>
        <end position="251"/>
    </location>
</feature>
<evidence type="ECO:0000256" key="1">
    <source>
        <dbReference type="ARBA" id="ARBA00004651"/>
    </source>
</evidence>
<feature type="transmembrane region" description="Helical" evidence="7">
    <location>
        <begin position="76"/>
        <end position="104"/>
    </location>
</feature>
<accession>A0A8S1J9U8</accession>
<keyword evidence="2" id="KW-1003">Cell membrane</keyword>
<evidence type="ECO:0000256" key="6">
    <source>
        <dbReference type="SAM" id="MobiDB-lite"/>
    </source>
</evidence>
<dbReference type="InterPro" id="IPR015414">
    <property type="entry name" value="TMEM64"/>
</dbReference>
<gene>
    <name evidence="9" type="ORF">OSTQU699_LOCUS8285</name>
</gene>
<proteinExistence type="predicted"/>
<organism evidence="9 10">
    <name type="scientific">Ostreobium quekettii</name>
    <dbReference type="NCBI Taxonomy" id="121088"/>
    <lineage>
        <taxon>Eukaryota</taxon>
        <taxon>Viridiplantae</taxon>
        <taxon>Chlorophyta</taxon>
        <taxon>core chlorophytes</taxon>
        <taxon>Ulvophyceae</taxon>
        <taxon>TCBD clade</taxon>
        <taxon>Bryopsidales</taxon>
        <taxon>Ostreobineae</taxon>
        <taxon>Ostreobiaceae</taxon>
        <taxon>Ostreobium</taxon>
    </lineage>
</organism>
<comment type="subcellular location">
    <subcellularLocation>
        <location evidence="1">Cell membrane</location>
        <topology evidence="1">Multi-pass membrane protein</topology>
    </subcellularLocation>
</comment>
<feature type="compositionally biased region" description="Polar residues" evidence="6">
    <location>
        <begin position="274"/>
        <end position="288"/>
    </location>
</feature>
<evidence type="ECO:0000256" key="4">
    <source>
        <dbReference type="ARBA" id="ARBA00022989"/>
    </source>
</evidence>
<name>A0A8S1J9U8_9CHLO</name>
<evidence type="ECO:0000256" key="3">
    <source>
        <dbReference type="ARBA" id="ARBA00022692"/>
    </source>
</evidence>
<keyword evidence="3 7" id="KW-0812">Transmembrane</keyword>
<feature type="transmembrane region" description="Helical" evidence="7">
    <location>
        <begin position="35"/>
        <end position="55"/>
    </location>
</feature>
<dbReference type="GO" id="GO:0005886">
    <property type="term" value="C:plasma membrane"/>
    <property type="evidence" value="ECO:0007669"/>
    <property type="project" value="UniProtKB-SubCell"/>
</dbReference>
<evidence type="ECO:0000256" key="2">
    <source>
        <dbReference type="ARBA" id="ARBA00022475"/>
    </source>
</evidence>
<evidence type="ECO:0000313" key="10">
    <source>
        <dbReference type="Proteomes" id="UP000708148"/>
    </source>
</evidence>
<reference evidence="9" key="1">
    <citation type="submission" date="2020-12" db="EMBL/GenBank/DDBJ databases">
        <authorList>
            <person name="Iha C."/>
        </authorList>
    </citation>
    <scope>NUCLEOTIDE SEQUENCE</scope>
</reference>
<feature type="transmembrane region" description="Helical" evidence="7">
    <location>
        <begin position="186"/>
        <end position="207"/>
    </location>
</feature>
<evidence type="ECO:0000256" key="5">
    <source>
        <dbReference type="ARBA" id="ARBA00023136"/>
    </source>
</evidence>
<feature type="domain" description="VTT" evidence="8">
    <location>
        <begin position="91"/>
        <end position="209"/>
    </location>
</feature>
<dbReference type="PANTHER" id="PTHR12677:SF59">
    <property type="entry name" value="GOLGI APPARATUS MEMBRANE PROTEIN TVP38-RELATED"/>
    <property type="match status" value="1"/>
</dbReference>
<sequence>MESDSSNTPALPGGANSAEMPPAPWWKAWVTRASLVKLGLLVALVVAILVAFLGFGVHKRLDDFLEWLQDNKALGFFIFVAVYSLCTVLFVPGLILSLGAGFIFKIPLGMLAVWVAATIGQTLAFLVGRYLLRDWVAARTRNFKVWQGIEAAVEDEGWKIVGLLRLAPLIPYNALNYALGLTAVKFWHYFIASSIGILPGTALYVVIGSLAEDLSKITSGEGAIDTNVLIVTVVLTIVMVVVVVFLTTFYAKRAINKKLEAQKLGDGEAAEGEQPSSFYDTESATPANPETVAISVVPVSERGETGEP</sequence>
<dbReference type="AlphaFoldDB" id="A0A8S1J9U8"/>
<protein>
    <recommendedName>
        <fullName evidence="8">VTT domain-containing protein</fullName>
    </recommendedName>
</protein>
<dbReference type="OrthoDB" id="512996at2759"/>
<feature type="transmembrane region" description="Helical" evidence="7">
    <location>
        <begin position="110"/>
        <end position="132"/>
    </location>
</feature>
<keyword evidence="5 7" id="KW-0472">Membrane</keyword>
<feature type="region of interest" description="Disordered" evidence="6">
    <location>
        <begin position="264"/>
        <end position="308"/>
    </location>
</feature>
<evidence type="ECO:0000313" key="9">
    <source>
        <dbReference type="EMBL" id="CAD7702928.1"/>
    </source>
</evidence>
<evidence type="ECO:0000256" key="7">
    <source>
        <dbReference type="SAM" id="Phobius"/>
    </source>
</evidence>
<dbReference type="Pfam" id="PF09335">
    <property type="entry name" value="VTT_dom"/>
    <property type="match status" value="1"/>
</dbReference>
<dbReference type="EMBL" id="CAJHUC010002005">
    <property type="protein sequence ID" value="CAD7702928.1"/>
    <property type="molecule type" value="Genomic_DNA"/>
</dbReference>